<comment type="caution">
    <text evidence="2">The sequence shown here is derived from an EMBL/GenBank/DDBJ whole genome shotgun (WGS) entry which is preliminary data.</text>
</comment>
<evidence type="ECO:0000313" key="3">
    <source>
        <dbReference type="Proteomes" id="UP001140949"/>
    </source>
</evidence>
<dbReference type="GO" id="GO:0006623">
    <property type="term" value="P:protein targeting to vacuole"/>
    <property type="evidence" value="ECO:0007669"/>
    <property type="project" value="TreeGrafter"/>
</dbReference>
<reference evidence="2" key="1">
    <citation type="journal article" date="2023" name="GigaByte">
        <title>Genome assembly of the bearded iris, Iris pallida Lam.</title>
        <authorList>
            <person name="Bruccoleri R.E."/>
            <person name="Oakeley E.J."/>
            <person name="Faust A.M.E."/>
            <person name="Altorfer M."/>
            <person name="Dessus-Babus S."/>
            <person name="Burckhardt D."/>
            <person name="Oertli M."/>
            <person name="Naumann U."/>
            <person name="Petersen F."/>
            <person name="Wong J."/>
        </authorList>
    </citation>
    <scope>NUCLEOTIDE SEQUENCE</scope>
    <source>
        <strain evidence="2">GSM-AAB239-AS_SAM_17_03QT</strain>
    </source>
</reference>
<dbReference type="Pfam" id="PF25036">
    <property type="entry name" value="VPS13_VAB"/>
    <property type="match status" value="1"/>
</dbReference>
<dbReference type="AlphaFoldDB" id="A0AAX6HAK8"/>
<evidence type="ECO:0000259" key="1">
    <source>
        <dbReference type="Pfam" id="PF25036"/>
    </source>
</evidence>
<gene>
    <name evidence="2" type="ORF">M6B38_321970</name>
</gene>
<name>A0AAX6HAK8_IRIPA</name>
<dbReference type="InterPro" id="IPR009543">
    <property type="entry name" value="VPS13_VAB"/>
</dbReference>
<evidence type="ECO:0000313" key="2">
    <source>
        <dbReference type="EMBL" id="KAJ6838056.1"/>
    </source>
</evidence>
<dbReference type="PANTHER" id="PTHR16166">
    <property type="entry name" value="VACUOLAR PROTEIN SORTING-ASSOCIATED PROTEIN VPS13"/>
    <property type="match status" value="1"/>
</dbReference>
<protein>
    <recommendedName>
        <fullName evidence="1">Vacuolar protein sorting-associated protein 13 VPS13 adaptor binding domain-containing protein</fullName>
    </recommendedName>
</protein>
<sequence>MIYFTVTLTTYSSKCKPVSSVEWLKKLHKQKSEVQYIDTELDFGGGKYFAFLRLSRAEKGILEVTVFTSYTLQNDTELPLLCSASNRKPLTQGEFENYGSKLPPDSGCFLPPKSTGSWFLKSNKVHLKWLEGNTSSALLDLDMLSGFTELCLEAQDDVGLKRLTKLGVSLQPCTYKASIRSQVVCILPRYIIANESKESIMVRQCYLQDDTGGITTVEGNQKVALQIRKSSKKRDTSILDSVIRRHRNVNEDSQVFIQFCLREIGFGWSGPICVSSLGRFFLKFKRSSDNLDGQSNASSCQEKKSTQYALLQIVEENSSLVLHFYKPVNVPLPYRIENFLHGSSIMYCQKDTMESDTLMSGDSTEYIWDDLNLPHKLVIQITDLQLSREINIDKMCTWKSFFKMRQHKGLVLHLASEKGSRVEKKTDESHGLEVFKVGYEVYADGLTRVLRICERADSYEEEKMIQPSLNFQFRVSHFAIHLLENNKEDFESKELPIYSTIVVGRLTNISLDSLITDRYKYHSIRVQSINVDEKWQGAQFASMVRRNQIHEAGPDENILHITFILQSTSSSVKQVKYSSSYYSQLI</sequence>
<dbReference type="Proteomes" id="UP001140949">
    <property type="component" value="Unassembled WGS sequence"/>
</dbReference>
<dbReference type="EMBL" id="JANAVB010010997">
    <property type="protein sequence ID" value="KAJ6838056.1"/>
    <property type="molecule type" value="Genomic_DNA"/>
</dbReference>
<keyword evidence="3" id="KW-1185">Reference proteome</keyword>
<organism evidence="2 3">
    <name type="scientific">Iris pallida</name>
    <name type="common">Sweet iris</name>
    <dbReference type="NCBI Taxonomy" id="29817"/>
    <lineage>
        <taxon>Eukaryota</taxon>
        <taxon>Viridiplantae</taxon>
        <taxon>Streptophyta</taxon>
        <taxon>Embryophyta</taxon>
        <taxon>Tracheophyta</taxon>
        <taxon>Spermatophyta</taxon>
        <taxon>Magnoliopsida</taxon>
        <taxon>Liliopsida</taxon>
        <taxon>Asparagales</taxon>
        <taxon>Iridaceae</taxon>
        <taxon>Iridoideae</taxon>
        <taxon>Irideae</taxon>
        <taxon>Iris</taxon>
    </lineage>
</organism>
<dbReference type="PANTHER" id="PTHR16166:SF130">
    <property type="entry name" value="PROTEIN SORTING-ASSOCIATED PROTEIN, PUTATIVE (DUF1162)-RELATED"/>
    <property type="match status" value="1"/>
</dbReference>
<accession>A0AAX6HAK8</accession>
<proteinExistence type="predicted"/>
<feature type="domain" description="Vacuolar protein sorting-associated protein 13 VPS13 adaptor binding" evidence="1">
    <location>
        <begin position="59"/>
        <end position="369"/>
    </location>
</feature>
<dbReference type="InterPro" id="IPR026847">
    <property type="entry name" value="VPS13"/>
</dbReference>
<reference evidence="2" key="2">
    <citation type="submission" date="2023-04" db="EMBL/GenBank/DDBJ databases">
        <authorList>
            <person name="Bruccoleri R.E."/>
            <person name="Oakeley E.J."/>
            <person name="Faust A.-M."/>
            <person name="Dessus-Babus S."/>
            <person name="Altorfer M."/>
            <person name="Burckhardt D."/>
            <person name="Oertli M."/>
            <person name="Naumann U."/>
            <person name="Petersen F."/>
            <person name="Wong J."/>
        </authorList>
    </citation>
    <scope>NUCLEOTIDE SEQUENCE</scope>
    <source>
        <strain evidence="2">GSM-AAB239-AS_SAM_17_03QT</strain>
        <tissue evidence="2">Leaf</tissue>
    </source>
</reference>
<dbReference type="GO" id="GO:0045053">
    <property type="term" value="P:protein retention in Golgi apparatus"/>
    <property type="evidence" value="ECO:0007669"/>
    <property type="project" value="TreeGrafter"/>
</dbReference>